<organism evidence="4 5">
    <name type="scientific">Roseateles flavus</name>
    <dbReference type="NCBI Taxonomy" id="3149041"/>
    <lineage>
        <taxon>Bacteria</taxon>
        <taxon>Pseudomonadati</taxon>
        <taxon>Pseudomonadota</taxon>
        <taxon>Betaproteobacteria</taxon>
        <taxon>Burkholderiales</taxon>
        <taxon>Sphaerotilaceae</taxon>
        <taxon>Roseateles</taxon>
    </lineage>
</organism>
<dbReference type="SUPFAM" id="SSF53474">
    <property type="entry name" value="alpha/beta-Hydrolases"/>
    <property type="match status" value="1"/>
</dbReference>
<dbReference type="InterPro" id="IPR000801">
    <property type="entry name" value="Esterase-like"/>
</dbReference>
<evidence type="ECO:0000256" key="1">
    <source>
        <dbReference type="ARBA" id="ARBA00005622"/>
    </source>
</evidence>
<dbReference type="PANTHER" id="PTHR40841">
    <property type="entry name" value="SIDEROPHORE TRIACETYLFUSARININE C ESTERASE"/>
    <property type="match status" value="1"/>
</dbReference>
<dbReference type="InterPro" id="IPR029058">
    <property type="entry name" value="AB_hydrolase_fold"/>
</dbReference>
<feature type="chain" id="PRO_5047103797" evidence="3">
    <location>
        <begin position="26"/>
        <end position="298"/>
    </location>
</feature>
<reference evidence="4 5" key="1">
    <citation type="submission" date="2024-05" db="EMBL/GenBank/DDBJ databases">
        <title>Roseateles sp. 2.12 16S ribosomal RNA gene Genome sequencing and assembly.</title>
        <authorList>
            <person name="Woo H."/>
        </authorList>
    </citation>
    <scope>NUCLEOTIDE SEQUENCE [LARGE SCALE GENOMIC DNA]</scope>
    <source>
        <strain evidence="4 5">2.12</strain>
    </source>
</reference>
<dbReference type="EMBL" id="JBDPZC010000008">
    <property type="protein sequence ID" value="MEO3714526.1"/>
    <property type="molecule type" value="Genomic_DNA"/>
</dbReference>
<gene>
    <name evidence="4" type="ORF">ABDJ40_17295</name>
</gene>
<evidence type="ECO:0000313" key="5">
    <source>
        <dbReference type="Proteomes" id="UP001462640"/>
    </source>
</evidence>
<dbReference type="Proteomes" id="UP001462640">
    <property type="component" value="Unassembled WGS sequence"/>
</dbReference>
<evidence type="ECO:0000256" key="2">
    <source>
        <dbReference type="ARBA" id="ARBA00022801"/>
    </source>
</evidence>
<dbReference type="InterPro" id="IPR052558">
    <property type="entry name" value="Siderophore_Hydrolase_D"/>
</dbReference>
<keyword evidence="3" id="KW-0732">Signal</keyword>
<feature type="signal peptide" evidence="3">
    <location>
        <begin position="1"/>
        <end position="25"/>
    </location>
</feature>
<dbReference type="Pfam" id="PF00756">
    <property type="entry name" value="Esterase"/>
    <property type="match status" value="1"/>
</dbReference>
<keyword evidence="5" id="KW-1185">Reference proteome</keyword>
<dbReference type="GO" id="GO:0016787">
    <property type="term" value="F:hydrolase activity"/>
    <property type="evidence" value="ECO:0007669"/>
    <property type="project" value="UniProtKB-KW"/>
</dbReference>
<dbReference type="RefSeq" id="WP_347611617.1">
    <property type="nucleotide sequence ID" value="NZ_JBDPZC010000008.1"/>
</dbReference>
<name>A0ABV0GHM6_9BURK</name>
<evidence type="ECO:0000256" key="3">
    <source>
        <dbReference type="SAM" id="SignalP"/>
    </source>
</evidence>
<keyword evidence="2 4" id="KW-0378">Hydrolase</keyword>
<proteinExistence type="inferred from homology"/>
<accession>A0ABV0GHM6</accession>
<protein>
    <submittedName>
        <fullName evidence="4">Alpha/beta hydrolase-fold protein</fullName>
    </submittedName>
</protein>
<evidence type="ECO:0000313" key="4">
    <source>
        <dbReference type="EMBL" id="MEO3714526.1"/>
    </source>
</evidence>
<dbReference type="Gene3D" id="3.40.50.1820">
    <property type="entry name" value="alpha/beta hydrolase"/>
    <property type="match status" value="1"/>
</dbReference>
<sequence length="298" mass="33444">MSPLFRLFLMVCCLLPLSWPPEVGAQATPTAYALDRTEVHRLHSRLLQRDYELYIGLPPESEAGARLPLLFVTDAPVAFPVIRAMSRRLGHEGPQSQQMVLVGLSYALGDSATVSRNRDYTPSQRASKAEDSSTRYGEAEAYVRFIREEVLPYLAIHVPQADPSRRYFAGHSYGSLFGAHVLLHHTDLFQRYILSSPSLWYDQERVLREAAQLAAKRQPLKAQVLLLAGAKEQAAPGRRPRPGREADGDIVGHVRRFERLLAQLPGVQVQSQIIPDEDHLSAFPSAMVRGLRWALPRH</sequence>
<comment type="caution">
    <text evidence="4">The sequence shown here is derived from an EMBL/GenBank/DDBJ whole genome shotgun (WGS) entry which is preliminary data.</text>
</comment>
<comment type="similarity">
    <text evidence="1">Belongs to the esterase D family.</text>
</comment>
<dbReference type="PANTHER" id="PTHR40841:SF2">
    <property type="entry name" value="SIDEROPHORE-DEGRADING ESTERASE (EUROFUNG)"/>
    <property type="match status" value="1"/>
</dbReference>